<dbReference type="Proteomes" id="UP001155660">
    <property type="component" value="Chromosome A19"/>
</dbReference>
<dbReference type="InterPro" id="IPR016201">
    <property type="entry name" value="PSI"/>
</dbReference>
<keyword evidence="3" id="KW-0325">Glycoprotein</keyword>
<dbReference type="InterPro" id="IPR027231">
    <property type="entry name" value="Semaphorin"/>
</dbReference>
<dbReference type="GeneID" id="109077555"/>
<dbReference type="GO" id="GO:0045499">
    <property type="term" value="F:chemorepellent activity"/>
    <property type="evidence" value="ECO:0007669"/>
    <property type="project" value="TreeGrafter"/>
</dbReference>
<evidence type="ECO:0000256" key="6">
    <source>
        <dbReference type="SAM" id="Phobius"/>
    </source>
</evidence>
<dbReference type="GO" id="GO:0030335">
    <property type="term" value="P:positive regulation of cell migration"/>
    <property type="evidence" value="ECO:0007669"/>
    <property type="project" value="TreeGrafter"/>
</dbReference>
<dbReference type="SMART" id="SM00423">
    <property type="entry name" value="PSI"/>
    <property type="match status" value="1"/>
</dbReference>
<dbReference type="PROSITE" id="PS51004">
    <property type="entry name" value="SEMA"/>
    <property type="match status" value="1"/>
</dbReference>
<gene>
    <name evidence="8" type="primary">LOC109077555</name>
</gene>
<keyword evidence="2 6" id="KW-0472">Membrane</keyword>
<dbReference type="GO" id="GO:0030215">
    <property type="term" value="F:semaphorin receptor binding"/>
    <property type="evidence" value="ECO:0007669"/>
    <property type="project" value="InterPro"/>
</dbReference>
<protein>
    <submittedName>
        <fullName evidence="8">Semaphorin-4A-like isoform X1</fullName>
    </submittedName>
</protein>
<dbReference type="GO" id="GO:0007411">
    <property type="term" value="P:axon guidance"/>
    <property type="evidence" value="ECO:0007669"/>
    <property type="project" value="TreeGrafter"/>
</dbReference>
<evidence type="ECO:0000256" key="1">
    <source>
        <dbReference type="ARBA" id="ARBA00004370"/>
    </source>
</evidence>
<dbReference type="Pfam" id="PF01437">
    <property type="entry name" value="PSI"/>
    <property type="match status" value="1"/>
</dbReference>
<dbReference type="Pfam" id="PF01403">
    <property type="entry name" value="Sema"/>
    <property type="match status" value="1"/>
</dbReference>
<keyword evidence="6" id="KW-1133">Transmembrane helix</keyword>
<feature type="transmembrane region" description="Helical" evidence="6">
    <location>
        <begin position="571"/>
        <end position="590"/>
    </location>
</feature>
<feature type="compositionally biased region" description="Polar residues" evidence="5">
    <location>
        <begin position="639"/>
        <end position="671"/>
    </location>
</feature>
<keyword evidence="6" id="KW-0812">Transmembrane</keyword>
<dbReference type="KEGG" id="ccar:109077555"/>
<dbReference type="RefSeq" id="XP_042632630.1">
    <property type="nucleotide sequence ID" value="XM_042776696.1"/>
</dbReference>
<evidence type="ECO:0000256" key="5">
    <source>
        <dbReference type="SAM" id="MobiDB-lite"/>
    </source>
</evidence>
<evidence type="ECO:0000256" key="4">
    <source>
        <dbReference type="PROSITE-ProRule" id="PRU00352"/>
    </source>
</evidence>
<evidence type="ECO:0000313" key="8">
    <source>
        <dbReference type="RefSeq" id="XP_042632630.1"/>
    </source>
</evidence>
<dbReference type="GO" id="GO:0001755">
    <property type="term" value="P:neural crest cell migration"/>
    <property type="evidence" value="ECO:0007669"/>
    <property type="project" value="TreeGrafter"/>
</dbReference>
<dbReference type="GO" id="GO:0071526">
    <property type="term" value="P:semaphorin-plexin signaling pathway"/>
    <property type="evidence" value="ECO:0007669"/>
    <property type="project" value="TreeGrafter"/>
</dbReference>
<dbReference type="InterPro" id="IPR001627">
    <property type="entry name" value="Semap_dom"/>
</dbReference>
<feature type="region of interest" description="Disordered" evidence="5">
    <location>
        <begin position="476"/>
        <end position="561"/>
    </location>
</feature>
<feature type="compositionally biased region" description="Basic and acidic residues" evidence="5">
    <location>
        <begin position="621"/>
        <end position="637"/>
    </location>
</feature>
<name>A0A9Q9Z779_CYPCA</name>
<dbReference type="SMART" id="SM00630">
    <property type="entry name" value="Sema"/>
    <property type="match status" value="1"/>
</dbReference>
<sequence length="671" mass="74429">MSTIAQYNVSLCVSDGELYTGTVADYRGTRPVISRHLSEGSHVDLKLDDTLGWLEDPTFISSTYVPSEEKVYFFFSEIGKEYDFIDKFTVSRVAQVCTSDVGGQRTLQKRWTTFAKAQLLCQADQELPYNILQDIVSLSPPVGTSEDETLFYGIFTSQWQVNLGRSAVCAFSLKDIKKVFTGHYKVLNRDTLKWSTRVQEQMANPGECGLHNASDNTLRFVKDNFLADKSVRPVNQGLELVSPDKSYSNIAAQRVRGAHGRDYTVLYLLTESGYLHKAVLLKNRAHIIEEIQVFHQPQQVKNLLLSVSKGAVLIGSSEGVISVPMSNCSYYWSCAECVLARDPFCGWDPVMKLCTDMHTHDHLVQDVDEGNVSAQCTYVSSMSRSGQSRTPSSEVLSVSLNEVVHLQCPEASHLAKRHWERLNSQLSPKIYIQSDDGSLSFVATPSTLGHYLCQAVENGYTQTLLVYHVKQKSNPTILPATPNHPPSTPSTKAGNKTPVHTPRLIAPRQTEPRPEPDDVDPTVTLKDSPVATTHKSRNFTRLLGMDKENSRMTEPGENLQQADKPSYFQELVLVSVLLALCVSALLMIAVKSLRHLYHGRTVLEAPSSRRDAENGGSATPQERESLRGHSPRLEKRNGQAPNGQAHNGKSPITLSNSMLNSSNGHLPNTPM</sequence>
<accession>A0A9Q9Z779</accession>
<evidence type="ECO:0000256" key="3">
    <source>
        <dbReference type="ARBA" id="ARBA00023180"/>
    </source>
</evidence>
<dbReference type="AlphaFoldDB" id="A0A9Q9Z779"/>
<evidence type="ECO:0000256" key="2">
    <source>
        <dbReference type="ARBA" id="ARBA00023136"/>
    </source>
</evidence>
<proteinExistence type="predicted"/>
<feature type="region of interest" description="Disordered" evidence="5">
    <location>
        <begin position="606"/>
        <end position="671"/>
    </location>
</feature>
<comment type="subcellular location">
    <subcellularLocation>
        <location evidence="1">Membrane</location>
    </subcellularLocation>
</comment>
<evidence type="ECO:0000259" key="7">
    <source>
        <dbReference type="PROSITE" id="PS51004"/>
    </source>
</evidence>
<organism evidence="8">
    <name type="scientific">Cyprinus carpio</name>
    <name type="common">Common carp</name>
    <dbReference type="NCBI Taxonomy" id="7962"/>
    <lineage>
        <taxon>Eukaryota</taxon>
        <taxon>Metazoa</taxon>
        <taxon>Chordata</taxon>
        <taxon>Craniata</taxon>
        <taxon>Vertebrata</taxon>
        <taxon>Euteleostomi</taxon>
        <taxon>Actinopterygii</taxon>
        <taxon>Neopterygii</taxon>
        <taxon>Teleostei</taxon>
        <taxon>Ostariophysi</taxon>
        <taxon>Cypriniformes</taxon>
        <taxon>Cyprinidae</taxon>
        <taxon>Cyprininae</taxon>
        <taxon>Cyprinus</taxon>
    </lineage>
</organism>
<comment type="caution">
    <text evidence="4">Lacks conserved residue(s) required for the propagation of feature annotation.</text>
</comment>
<reference evidence="8" key="1">
    <citation type="submission" date="2025-08" db="UniProtKB">
        <authorList>
            <consortium name="RefSeq"/>
        </authorList>
    </citation>
    <scope>IDENTIFICATION</scope>
    <source>
        <tissue evidence="8">Muscle</tissue>
    </source>
</reference>
<feature type="domain" description="Sema" evidence="7">
    <location>
        <begin position="1"/>
        <end position="325"/>
    </location>
</feature>
<dbReference type="PANTHER" id="PTHR11036">
    <property type="entry name" value="SEMAPHORIN"/>
    <property type="match status" value="1"/>
</dbReference>
<dbReference type="PANTHER" id="PTHR11036:SF145">
    <property type="entry name" value="SEMAPHORIN-4A ISOFORM X1-RELATED"/>
    <property type="match status" value="1"/>
</dbReference>
<dbReference type="InterPro" id="IPR002165">
    <property type="entry name" value="Plexin_repeat"/>
</dbReference>
<dbReference type="GO" id="GO:0005886">
    <property type="term" value="C:plasma membrane"/>
    <property type="evidence" value="ECO:0007669"/>
    <property type="project" value="TreeGrafter"/>
</dbReference>